<keyword evidence="1" id="KW-0812">Transmembrane</keyword>
<keyword evidence="3" id="KW-1185">Reference proteome</keyword>
<organism evidence="2 3">
    <name type="scientific">Westerdykella ornata</name>
    <dbReference type="NCBI Taxonomy" id="318751"/>
    <lineage>
        <taxon>Eukaryota</taxon>
        <taxon>Fungi</taxon>
        <taxon>Dikarya</taxon>
        <taxon>Ascomycota</taxon>
        <taxon>Pezizomycotina</taxon>
        <taxon>Dothideomycetes</taxon>
        <taxon>Pleosporomycetidae</taxon>
        <taxon>Pleosporales</taxon>
        <taxon>Sporormiaceae</taxon>
        <taxon>Westerdykella</taxon>
    </lineage>
</organism>
<keyword evidence="1" id="KW-0472">Membrane</keyword>
<protein>
    <submittedName>
        <fullName evidence="2">Uncharacterized protein</fullName>
    </submittedName>
</protein>
<dbReference type="Proteomes" id="UP000800097">
    <property type="component" value="Unassembled WGS sequence"/>
</dbReference>
<sequence>MDWAQDNVGLSEADLRKVFKYEPKQTTVVKIVKSRGYKARIWSLESSKDWECWIEHEIQGMNNCDSGLILILAKRAGERSCLPSAGTSIEDWLARSDAALDQQSPGPFKLRRAHTYAGLDGKQPMSAEGASQSRPGGNRNLRTLPFSYETFKFIAHSFHIHGSIARVVSRADVPYFSSEKAVMSEPAYIYSCRSSNAWDQDLALSATYFPGSGLTFSILYGCPFQTEENIIRRLRRVTYEAAHPLLLPGIFAELEVLRHTRLVETTINKIETKILELNDAAANFRSSQEEVDRRNEDKRESWLDLTYLRNSLVSWNTQLGKLATHATELSDDVYRCTKQDKADVPNNIFNIHSMTAHTGSSNVWESKYSLYGDHNWCPSHSEAPTATNSAVDEKHPMNEKFLSASIPEKSRAYTALMREAGDKIKRRIMAIRDDYDEKIRDCTMRVDGMAMATQWSHGETNVEIALATNRDSKVMRSIALVTMVFLPGTFFATVFSMTFFDWFGEGGKTRVSSYLWIYILITLIFTLVTVGCWYFFVFYRQRYQASKDGGSGA</sequence>
<gene>
    <name evidence="2" type="ORF">EI97DRAFT_435263</name>
</gene>
<evidence type="ECO:0000256" key="1">
    <source>
        <dbReference type="SAM" id="Phobius"/>
    </source>
</evidence>
<dbReference type="AlphaFoldDB" id="A0A6A6JCT2"/>
<dbReference type="GeneID" id="54551992"/>
<feature type="transmembrane region" description="Helical" evidence="1">
    <location>
        <begin position="478"/>
        <end position="503"/>
    </location>
</feature>
<reference evidence="2" key="1">
    <citation type="journal article" date="2020" name="Stud. Mycol.">
        <title>101 Dothideomycetes genomes: a test case for predicting lifestyles and emergence of pathogens.</title>
        <authorList>
            <person name="Haridas S."/>
            <person name="Albert R."/>
            <person name="Binder M."/>
            <person name="Bloem J."/>
            <person name="Labutti K."/>
            <person name="Salamov A."/>
            <person name="Andreopoulos B."/>
            <person name="Baker S."/>
            <person name="Barry K."/>
            <person name="Bills G."/>
            <person name="Bluhm B."/>
            <person name="Cannon C."/>
            <person name="Castanera R."/>
            <person name="Culley D."/>
            <person name="Daum C."/>
            <person name="Ezra D."/>
            <person name="Gonzalez J."/>
            <person name="Henrissat B."/>
            <person name="Kuo A."/>
            <person name="Liang C."/>
            <person name="Lipzen A."/>
            <person name="Lutzoni F."/>
            <person name="Magnuson J."/>
            <person name="Mondo S."/>
            <person name="Nolan M."/>
            <person name="Ohm R."/>
            <person name="Pangilinan J."/>
            <person name="Park H.-J."/>
            <person name="Ramirez L."/>
            <person name="Alfaro M."/>
            <person name="Sun H."/>
            <person name="Tritt A."/>
            <person name="Yoshinaga Y."/>
            <person name="Zwiers L.-H."/>
            <person name="Turgeon B."/>
            <person name="Goodwin S."/>
            <person name="Spatafora J."/>
            <person name="Crous P."/>
            <person name="Grigoriev I."/>
        </authorList>
    </citation>
    <scope>NUCLEOTIDE SEQUENCE</scope>
    <source>
        <strain evidence="2">CBS 379.55</strain>
    </source>
</reference>
<evidence type="ECO:0000313" key="2">
    <source>
        <dbReference type="EMBL" id="KAF2274430.1"/>
    </source>
</evidence>
<name>A0A6A6JCT2_WESOR</name>
<dbReference type="OrthoDB" id="2830640at2759"/>
<keyword evidence="1" id="KW-1133">Transmembrane helix</keyword>
<feature type="transmembrane region" description="Helical" evidence="1">
    <location>
        <begin position="515"/>
        <end position="537"/>
    </location>
</feature>
<dbReference type="RefSeq" id="XP_033651969.1">
    <property type="nucleotide sequence ID" value="XM_033798817.1"/>
</dbReference>
<accession>A0A6A6JCT2</accession>
<dbReference type="Gene3D" id="1.20.58.340">
    <property type="entry name" value="Magnesium transport protein CorA, transmembrane region"/>
    <property type="match status" value="1"/>
</dbReference>
<evidence type="ECO:0000313" key="3">
    <source>
        <dbReference type="Proteomes" id="UP000800097"/>
    </source>
</evidence>
<proteinExistence type="predicted"/>
<dbReference type="EMBL" id="ML986503">
    <property type="protein sequence ID" value="KAF2274430.1"/>
    <property type="molecule type" value="Genomic_DNA"/>
</dbReference>